<dbReference type="RefSeq" id="WP_354506562.1">
    <property type="nucleotide sequence ID" value="NZ_JBEPMO010000002.1"/>
</dbReference>
<comment type="caution">
    <text evidence="1">The sequence shown here is derived from an EMBL/GenBank/DDBJ whole genome shotgun (WGS) entry which is preliminary data.</text>
</comment>
<dbReference type="Pfam" id="PF19765">
    <property type="entry name" value="DUF6252"/>
    <property type="match status" value="1"/>
</dbReference>
<evidence type="ECO:0000313" key="1">
    <source>
        <dbReference type="EMBL" id="MET3730882.1"/>
    </source>
</evidence>
<gene>
    <name evidence="1" type="ORF">ABID46_000441</name>
</gene>
<evidence type="ECO:0000313" key="2">
    <source>
        <dbReference type="Proteomes" id="UP001549146"/>
    </source>
</evidence>
<keyword evidence="2" id="KW-1185">Reference proteome</keyword>
<dbReference type="InterPro" id="IPR046219">
    <property type="entry name" value="DUF6252"/>
</dbReference>
<dbReference type="Proteomes" id="UP001549146">
    <property type="component" value="Unassembled WGS sequence"/>
</dbReference>
<accession>A0ABV2LTG7</accession>
<dbReference type="EMBL" id="JBEPMO010000002">
    <property type="protein sequence ID" value="MET3730882.1"/>
    <property type="molecule type" value="Genomic_DNA"/>
</dbReference>
<sequence>MLLFAGLFFTISCSSDDDNPENETDTSGSFTAKVDGGTFVGADSKATLTSDYMVILSEGQDGRLLTVTASLFSGVGTYEIIKVDGIDLGSAFYQSGMGSVWVAPMSENVQEGVLNVSKYSGGKISGTFSFTGTNPVDGTTKLISEGKFEDINSYVLQ</sequence>
<reference evidence="1 2" key="1">
    <citation type="submission" date="2024-06" db="EMBL/GenBank/DDBJ databases">
        <title>Genomic Encyclopedia of Type Strains, Phase IV (KMG-IV): sequencing the most valuable type-strain genomes for metagenomic binning, comparative biology and taxonomic classification.</title>
        <authorList>
            <person name="Goeker M."/>
        </authorList>
    </citation>
    <scope>NUCLEOTIDE SEQUENCE [LARGE SCALE GENOMIC DNA]</scope>
    <source>
        <strain evidence="1 2">DSM 29388</strain>
    </source>
</reference>
<name>A0ABV2LTG7_9FLAO</name>
<proteinExistence type="predicted"/>
<organism evidence="1 2">
    <name type="scientific">Moheibacter stercoris</name>
    <dbReference type="NCBI Taxonomy" id="1628251"/>
    <lineage>
        <taxon>Bacteria</taxon>
        <taxon>Pseudomonadati</taxon>
        <taxon>Bacteroidota</taxon>
        <taxon>Flavobacteriia</taxon>
        <taxon>Flavobacteriales</taxon>
        <taxon>Weeksellaceae</taxon>
        <taxon>Moheibacter</taxon>
    </lineage>
</organism>
<protein>
    <submittedName>
        <fullName evidence="1">Uncharacterized protein</fullName>
    </submittedName>
</protein>